<evidence type="ECO:0000259" key="13">
    <source>
        <dbReference type="PROSITE" id="PS50038"/>
    </source>
</evidence>
<dbReference type="GO" id="GO:0005886">
    <property type="term" value="C:plasma membrane"/>
    <property type="evidence" value="ECO:0007669"/>
    <property type="project" value="TreeGrafter"/>
</dbReference>
<organism evidence="15 16">
    <name type="scientific">Eptatretus burgeri</name>
    <name type="common">Inshore hagfish</name>
    <dbReference type="NCBI Taxonomy" id="7764"/>
    <lineage>
        <taxon>Eukaryota</taxon>
        <taxon>Metazoa</taxon>
        <taxon>Chordata</taxon>
        <taxon>Craniata</taxon>
        <taxon>Vertebrata</taxon>
        <taxon>Cyclostomata</taxon>
        <taxon>Myxini</taxon>
        <taxon>Myxiniformes</taxon>
        <taxon>Myxinidae</taxon>
        <taxon>Eptatretinae</taxon>
        <taxon>Eptatretus</taxon>
    </lineage>
</organism>
<evidence type="ECO:0000256" key="4">
    <source>
        <dbReference type="ARBA" id="ARBA00022692"/>
    </source>
</evidence>
<feature type="disulfide bond" evidence="9">
    <location>
        <begin position="103"/>
        <end position="127"/>
    </location>
</feature>
<dbReference type="Ensembl" id="ENSEBUT00000002694.1">
    <property type="protein sequence ID" value="ENSEBUP00000002343.1"/>
    <property type="gene ID" value="ENSEBUG00000001822.1"/>
</dbReference>
<dbReference type="Proteomes" id="UP000694388">
    <property type="component" value="Unplaced"/>
</dbReference>
<dbReference type="PROSITE" id="PS50038">
    <property type="entry name" value="FZ"/>
    <property type="match status" value="1"/>
</dbReference>
<keyword evidence="6 11" id="KW-0472">Membrane</keyword>
<feature type="compositionally biased region" description="Basic and acidic residues" evidence="10">
    <location>
        <begin position="777"/>
        <end position="791"/>
    </location>
</feature>
<accession>A0A8C4N6I1</accession>
<dbReference type="PANTHER" id="PTHR11309">
    <property type="entry name" value="FRIZZLED"/>
    <property type="match status" value="1"/>
</dbReference>
<feature type="transmembrane region" description="Helical" evidence="11">
    <location>
        <begin position="176"/>
        <end position="196"/>
    </location>
</feature>
<keyword evidence="8" id="KW-0675">Receptor</keyword>
<feature type="compositionally biased region" description="Polar residues" evidence="10">
    <location>
        <begin position="485"/>
        <end position="505"/>
    </location>
</feature>
<feature type="chain" id="PRO_5034762230" evidence="12">
    <location>
        <begin position="22"/>
        <end position="846"/>
    </location>
</feature>
<dbReference type="InterPro" id="IPR020067">
    <property type="entry name" value="Frizzled_dom"/>
</dbReference>
<keyword evidence="3" id="KW-0217">Developmental protein</keyword>
<feature type="disulfide bond" evidence="9">
    <location>
        <begin position="36"/>
        <end position="82"/>
    </location>
</feature>
<evidence type="ECO:0000313" key="16">
    <source>
        <dbReference type="Proteomes" id="UP000694388"/>
    </source>
</evidence>
<dbReference type="Gene3D" id="1.10.2000.10">
    <property type="entry name" value="Frizzled cysteine-rich domain"/>
    <property type="match status" value="1"/>
</dbReference>
<evidence type="ECO:0000256" key="2">
    <source>
        <dbReference type="ARBA" id="ARBA00008077"/>
    </source>
</evidence>
<proteinExistence type="inferred from homology"/>
<feature type="domain" description="G-protein coupled receptors family 2 profile 2" evidence="14">
    <location>
        <begin position="172"/>
        <end position="445"/>
    </location>
</feature>
<evidence type="ECO:0000256" key="7">
    <source>
        <dbReference type="ARBA" id="ARBA00023157"/>
    </source>
</evidence>
<comment type="caution">
    <text evidence="9">Lacks conserved residue(s) required for the propagation of feature annotation.</text>
</comment>
<reference evidence="15" key="1">
    <citation type="submission" date="2025-08" db="UniProtKB">
        <authorList>
            <consortium name="Ensembl"/>
        </authorList>
    </citation>
    <scope>IDENTIFICATION</scope>
</reference>
<keyword evidence="12" id="KW-0732">Signal</keyword>
<dbReference type="InterPro" id="IPR036790">
    <property type="entry name" value="Frizzled_dom_sf"/>
</dbReference>
<protein>
    <submittedName>
        <fullName evidence="15">Frizzled class receptor 3b</fullName>
    </submittedName>
</protein>
<dbReference type="SUPFAM" id="SSF63501">
    <property type="entry name" value="Frizzled cysteine-rich domain"/>
    <property type="match status" value="1"/>
</dbReference>
<keyword evidence="5 11" id="KW-1133">Transmembrane helix</keyword>
<dbReference type="AlphaFoldDB" id="A0A8C4N6I1"/>
<feature type="region of interest" description="Disordered" evidence="10">
    <location>
        <begin position="475"/>
        <end position="510"/>
    </location>
</feature>
<dbReference type="InterPro" id="IPR017981">
    <property type="entry name" value="GPCR_2-like_7TM"/>
</dbReference>
<evidence type="ECO:0000256" key="10">
    <source>
        <dbReference type="SAM" id="MobiDB-lite"/>
    </source>
</evidence>
<dbReference type="GO" id="GO:0060070">
    <property type="term" value="P:canonical Wnt signaling pathway"/>
    <property type="evidence" value="ECO:0007669"/>
    <property type="project" value="TreeGrafter"/>
</dbReference>
<dbReference type="GO" id="GO:0035567">
    <property type="term" value="P:non-canonical Wnt signaling pathway"/>
    <property type="evidence" value="ECO:0007669"/>
    <property type="project" value="TreeGrafter"/>
</dbReference>
<evidence type="ECO:0000256" key="3">
    <source>
        <dbReference type="ARBA" id="ARBA00022473"/>
    </source>
</evidence>
<evidence type="ECO:0000256" key="8">
    <source>
        <dbReference type="ARBA" id="ARBA00023170"/>
    </source>
</evidence>
<feature type="compositionally biased region" description="Basic and acidic residues" evidence="10">
    <location>
        <begin position="592"/>
        <end position="602"/>
    </location>
</feature>
<feature type="domain" description="FZ" evidence="13">
    <location>
        <begin position="23"/>
        <end position="136"/>
    </location>
</feature>
<keyword evidence="4 11" id="KW-0812">Transmembrane</keyword>
<evidence type="ECO:0000256" key="12">
    <source>
        <dbReference type="SAM" id="SignalP"/>
    </source>
</evidence>
<dbReference type="Gene3D" id="1.20.1070.10">
    <property type="entry name" value="Rhodopsin 7-helix transmembrane proteins"/>
    <property type="match status" value="1"/>
</dbReference>
<comment type="subcellular location">
    <subcellularLocation>
        <location evidence="1">Membrane</location>
        <topology evidence="1">Multi-pass membrane protein</topology>
    </subcellularLocation>
</comment>
<dbReference type="Pfam" id="PF01534">
    <property type="entry name" value="Frizzled"/>
    <property type="match status" value="1"/>
</dbReference>
<dbReference type="GeneTree" id="ENSGT00940000156491"/>
<comment type="similarity">
    <text evidence="2">Belongs to the G-protein coupled receptor Fz/Smo family.</text>
</comment>
<dbReference type="PANTHER" id="PTHR11309:SF22">
    <property type="entry name" value="FRIZZLED-3"/>
    <property type="match status" value="1"/>
</dbReference>
<dbReference type="SMART" id="SM00063">
    <property type="entry name" value="FRI"/>
    <property type="match status" value="1"/>
</dbReference>
<dbReference type="GO" id="GO:0042813">
    <property type="term" value="F:Wnt receptor activity"/>
    <property type="evidence" value="ECO:0007669"/>
    <property type="project" value="TreeGrafter"/>
</dbReference>
<keyword evidence="7 9" id="KW-1015">Disulfide bond</keyword>
<dbReference type="PRINTS" id="PR00489">
    <property type="entry name" value="FRIZZLED"/>
</dbReference>
<reference evidence="15" key="2">
    <citation type="submission" date="2025-09" db="UniProtKB">
        <authorList>
            <consortium name="Ensembl"/>
        </authorList>
    </citation>
    <scope>IDENTIFICATION</scope>
</reference>
<evidence type="ECO:0000313" key="15">
    <source>
        <dbReference type="Ensembl" id="ENSEBUP00000002343.1"/>
    </source>
</evidence>
<feature type="compositionally biased region" description="Polar residues" evidence="10">
    <location>
        <begin position="830"/>
        <end position="839"/>
    </location>
</feature>
<evidence type="ECO:0000256" key="5">
    <source>
        <dbReference type="ARBA" id="ARBA00022989"/>
    </source>
</evidence>
<evidence type="ECO:0000256" key="1">
    <source>
        <dbReference type="ARBA" id="ARBA00004141"/>
    </source>
</evidence>
<feature type="transmembrane region" description="Helical" evidence="11">
    <location>
        <begin position="312"/>
        <end position="336"/>
    </location>
</feature>
<feature type="region of interest" description="Disordered" evidence="10">
    <location>
        <begin position="775"/>
        <end position="846"/>
    </location>
</feature>
<name>A0A8C4N6I1_EPTBU</name>
<dbReference type="SMART" id="SM01330">
    <property type="entry name" value="Frizzled"/>
    <property type="match status" value="1"/>
</dbReference>
<feature type="transmembrane region" description="Helical" evidence="11">
    <location>
        <begin position="227"/>
        <end position="253"/>
    </location>
</feature>
<dbReference type="PROSITE" id="PS50261">
    <property type="entry name" value="G_PROTEIN_RECEP_F2_4"/>
    <property type="match status" value="1"/>
</dbReference>
<keyword evidence="16" id="KW-1185">Reference proteome</keyword>
<feature type="transmembrane region" description="Helical" evidence="11">
    <location>
        <begin position="356"/>
        <end position="380"/>
    </location>
</feature>
<evidence type="ECO:0000256" key="11">
    <source>
        <dbReference type="SAM" id="Phobius"/>
    </source>
</evidence>
<dbReference type="InterPro" id="IPR015526">
    <property type="entry name" value="Frizzled/SFRP"/>
</dbReference>
<dbReference type="GO" id="GO:0017147">
    <property type="term" value="F:Wnt-protein binding"/>
    <property type="evidence" value="ECO:0007669"/>
    <property type="project" value="TreeGrafter"/>
</dbReference>
<feature type="region of interest" description="Disordered" evidence="10">
    <location>
        <begin position="585"/>
        <end position="607"/>
    </location>
</feature>
<evidence type="ECO:0000259" key="14">
    <source>
        <dbReference type="PROSITE" id="PS50261"/>
    </source>
</evidence>
<feature type="signal peptide" evidence="12">
    <location>
        <begin position="1"/>
        <end position="21"/>
    </location>
</feature>
<sequence length="846" mass="91847">MMALQCLFLACFVSIARMAFAAHNLFTCEPVRLRMCQDLSYNMTFMPNVLGHYDQETAARAMEAFHPLVNLDCHADLRLFLCATFTPPCHGVAVVARPCRAVCYRARHACSHLAEIFGVTWPGDMDCQDFADCDGVYETSEQISGHKPELKSSNGQAVESQSAPRDLGFWCPQRPIVFYSLCYLAVALAYLVGALIGPDAAACNMPGHEHGTLATITQGSHRRPCTLLFALLYFFTLAGAAWWVVLTITWFLAAGLKWGSEAIGARAPLFHGAAWGLPGAQTALLLALGAPEGDPLSGVCFVGIQDASALRWYLLAPLGACVATGLGLLAAGFVSVNRVRLVIQHDARNQEKLVKFMIRVGVFSALYLLPLGALLGCYLYEQAFREAWERGWLLTHCRHFHIPCPPAVEWAGQPDITIVLLKYLMTLLVGIPSVFWVGSRKTCSEWASFLHRGKRNLAFGSQAALDDTGRLSASVGGRIPARATPTPSRGTATRASRGTSTQGSSAALEVRSRTGSYGGSLHRQHDGRRTPGGSYLLDDCLVYCSLPRASGHTGWSPAANQAQERPVPNSLSGSLMAVYADPCNQASPAERPTTRARGEVGVHSRQGSTARLNSCATHCLANNSQRGSMEQLEHSSKLGSLSGLHSGCQHGSTERLNFGSQHGSMVRLHTGSRQGSITRLNAQLRQRSAEHLNSASRDGSRLRLVSAPQQGNAEQLDRAICSKVVIQKLETSSQQDNSALRERVLQQSSTEQLDCISRHSSVTRLVPMSRYGSTGRLDVRSRQGSTKRLDTGSRQGSLARLDTGSRQGSMAQLDVRSRQGSMRDMLEGNGSLSHGNSWNRVLDEER</sequence>
<evidence type="ECO:0000256" key="6">
    <source>
        <dbReference type="ARBA" id="ARBA00023136"/>
    </source>
</evidence>
<dbReference type="InterPro" id="IPR000539">
    <property type="entry name" value="Frizzled/Smoothened_7TM"/>
</dbReference>
<evidence type="ECO:0000256" key="9">
    <source>
        <dbReference type="PROSITE-ProRule" id="PRU00090"/>
    </source>
</evidence>
<feature type="disulfide bond" evidence="9">
    <location>
        <begin position="28"/>
        <end position="89"/>
    </location>
</feature>
<dbReference type="Pfam" id="PF01392">
    <property type="entry name" value="Fz"/>
    <property type="match status" value="1"/>
</dbReference>